<feature type="transmembrane region" description="Helical" evidence="13">
    <location>
        <begin position="12"/>
        <end position="34"/>
    </location>
</feature>
<feature type="transmembrane region" description="Helical" evidence="13">
    <location>
        <begin position="137"/>
        <end position="157"/>
    </location>
</feature>
<keyword evidence="9 12" id="KW-0675">Receptor</keyword>
<comment type="subcellular location">
    <subcellularLocation>
        <location evidence="1 12">Membrane</location>
        <topology evidence="1 12">Multi-pass membrane protein</topology>
    </subcellularLocation>
</comment>
<keyword evidence="7 12" id="KW-0297">G-protein coupled receptor</keyword>
<evidence type="ECO:0000256" key="13">
    <source>
        <dbReference type="SAM" id="Phobius"/>
    </source>
</evidence>
<dbReference type="GO" id="GO:0016020">
    <property type="term" value="C:membrane"/>
    <property type="evidence" value="ECO:0007669"/>
    <property type="project" value="UniProtKB-SubCell"/>
</dbReference>
<gene>
    <name evidence="14" type="ORF">GDO54_009869</name>
</gene>
<feature type="transmembrane region" description="Helical" evidence="13">
    <location>
        <begin position="225"/>
        <end position="250"/>
    </location>
</feature>
<keyword evidence="10 12" id="KW-0807">Transducer</keyword>
<keyword evidence="3 12" id="KW-0919">Taste</keyword>
<feature type="transmembrane region" description="Helical" evidence="13">
    <location>
        <begin position="177"/>
        <end position="204"/>
    </location>
</feature>
<feature type="transmembrane region" description="Helical" evidence="13">
    <location>
        <begin position="256"/>
        <end position="274"/>
    </location>
</feature>
<reference evidence="14" key="1">
    <citation type="thesis" date="2020" institute="ProQuest LLC" country="789 East Eisenhower Parkway, Ann Arbor, MI, USA">
        <title>Comparative Genomics and Chromosome Evolution.</title>
        <authorList>
            <person name="Mudd A.B."/>
        </authorList>
    </citation>
    <scope>NUCLEOTIDE SEQUENCE</scope>
    <source>
        <strain evidence="14">1538</strain>
        <tissue evidence="14">Blood</tissue>
    </source>
</reference>
<evidence type="ECO:0000256" key="8">
    <source>
        <dbReference type="ARBA" id="ARBA00023136"/>
    </source>
</evidence>
<protein>
    <recommendedName>
        <fullName evidence="12">Taste receptor type 2</fullName>
    </recommendedName>
</protein>
<evidence type="ECO:0000256" key="10">
    <source>
        <dbReference type="ARBA" id="ARBA00023224"/>
    </source>
</evidence>
<dbReference type="AlphaFoldDB" id="A0AAV3AE07"/>
<dbReference type="Proteomes" id="UP001181693">
    <property type="component" value="Unassembled WGS sequence"/>
</dbReference>
<dbReference type="SUPFAM" id="SSF81321">
    <property type="entry name" value="Family A G protein-coupled receptor-like"/>
    <property type="match status" value="1"/>
</dbReference>
<evidence type="ECO:0000256" key="3">
    <source>
        <dbReference type="ARBA" id="ARBA00022480"/>
    </source>
</evidence>
<keyword evidence="15" id="KW-1185">Reference proteome</keyword>
<dbReference type="GO" id="GO:0004930">
    <property type="term" value="F:G protein-coupled receptor activity"/>
    <property type="evidence" value="ECO:0007669"/>
    <property type="project" value="UniProtKB-KW"/>
</dbReference>
<organism evidence="14 15">
    <name type="scientific">Pyxicephalus adspersus</name>
    <name type="common">African bullfrog</name>
    <dbReference type="NCBI Taxonomy" id="30357"/>
    <lineage>
        <taxon>Eukaryota</taxon>
        <taxon>Metazoa</taxon>
        <taxon>Chordata</taxon>
        <taxon>Craniata</taxon>
        <taxon>Vertebrata</taxon>
        <taxon>Euteleostomi</taxon>
        <taxon>Amphibia</taxon>
        <taxon>Batrachia</taxon>
        <taxon>Anura</taxon>
        <taxon>Neobatrachia</taxon>
        <taxon>Ranoidea</taxon>
        <taxon>Pyxicephalidae</taxon>
        <taxon>Pyxicephalinae</taxon>
        <taxon>Pyxicephalus</taxon>
    </lineage>
</organism>
<evidence type="ECO:0000256" key="5">
    <source>
        <dbReference type="ARBA" id="ARBA00022692"/>
    </source>
</evidence>
<evidence type="ECO:0000256" key="7">
    <source>
        <dbReference type="ARBA" id="ARBA00023040"/>
    </source>
</evidence>
<dbReference type="PANTHER" id="PTHR11394">
    <property type="entry name" value="TASTE RECEPTOR TYPE 2"/>
    <property type="match status" value="1"/>
</dbReference>
<keyword evidence="4 12" id="KW-0716">Sensory transduction</keyword>
<dbReference type="InterPro" id="IPR007960">
    <property type="entry name" value="TAS2R"/>
</dbReference>
<comment type="similarity">
    <text evidence="2 11">Belongs to the G-protein coupled receptor T2R family.</text>
</comment>
<dbReference type="PANTHER" id="PTHR11394:SF160">
    <property type="entry name" value="TASTE RECEPTOR TYPE 2"/>
    <property type="match status" value="1"/>
</dbReference>
<keyword evidence="8 12" id="KW-0472">Membrane</keyword>
<evidence type="ECO:0000256" key="2">
    <source>
        <dbReference type="ARBA" id="ARBA00007376"/>
    </source>
</evidence>
<evidence type="ECO:0000256" key="4">
    <source>
        <dbReference type="ARBA" id="ARBA00022606"/>
    </source>
</evidence>
<feature type="transmembrane region" description="Helical" evidence="13">
    <location>
        <begin position="104"/>
        <end position="125"/>
    </location>
</feature>
<feature type="transmembrane region" description="Helical" evidence="13">
    <location>
        <begin position="83"/>
        <end position="98"/>
    </location>
</feature>
<evidence type="ECO:0000256" key="1">
    <source>
        <dbReference type="ARBA" id="ARBA00004141"/>
    </source>
</evidence>
<evidence type="ECO:0000313" key="15">
    <source>
        <dbReference type="Proteomes" id="UP001181693"/>
    </source>
</evidence>
<sequence length="301" mass="34745">MASFTLENFNIYDLSLFVGVGFLCLVGLMIHSFIASVSVMDWLKKRQMNAVDQVITALSVFRVLFQVSNMTRMLLKLFNQRTLIIRILLGWSTFSLIMTSYCNIYLSALLSAVFCFKVCSFHNVIFQCLKKLIVQRLGCVIVASMLVSLLLGSFVIYELILDQYSNVTNERIETRYTYYATIVNFVPFFVQVFSSISLIVFLHLHLRKMKSTSNLNVQLDPIYHVLKGIAFCFLTYFVQILCDLLTAYFYTSLSTIVAFIIWNACPCVHSIYLIRTTTRLRNHFSRIPCWGTNSLFKRRAP</sequence>
<keyword evidence="5 12" id="KW-0812">Transmembrane</keyword>
<evidence type="ECO:0000313" key="14">
    <source>
        <dbReference type="EMBL" id="DBA25489.1"/>
    </source>
</evidence>
<dbReference type="GO" id="GO:0033038">
    <property type="term" value="F:bitter taste receptor activity"/>
    <property type="evidence" value="ECO:0007669"/>
    <property type="project" value="InterPro"/>
</dbReference>
<name>A0AAV3AE07_PYXAD</name>
<proteinExistence type="inferred from homology"/>
<dbReference type="Pfam" id="PF05296">
    <property type="entry name" value="TAS2R"/>
    <property type="match status" value="1"/>
</dbReference>
<evidence type="ECO:0000256" key="11">
    <source>
        <dbReference type="RuleBase" id="RU004423"/>
    </source>
</evidence>
<accession>A0AAV3AE07</accession>
<comment type="caution">
    <text evidence="14">The sequence shown here is derived from an EMBL/GenBank/DDBJ whole genome shotgun (WGS) entry which is preliminary data.</text>
</comment>
<evidence type="ECO:0000256" key="6">
    <source>
        <dbReference type="ARBA" id="ARBA00022989"/>
    </source>
</evidence>
<evidence type="ECO:0000256" key="12">
    <source>
        <dbReference type="RuleBase" id="RU004424"/>
    </source>
</evidence>
<dbReference type="EMBL" id="DYDO01000004">
    <property type="protein sequence ID" value="DBA25489.1"/>
    <property type="molecule type" value="Genomic_DNA"/>
</dbReference>
<evidence type="ECO:0000256" key="9">
    <source>
        <dbReference type="ARBA" id="ARBA00023170"/>
    </source>
</evidence>
<keyword evidence="6 13" id="KW-1133">Transmembrane helix</keyword>